<dbReference type="InterPro" id="IPR029058">
    <property type="entry name" value="AB_hydrolase_fold"/>
</dbReference>
<accession>A0A0C1FTT6</accession>
<protein>
    <submittedName>
        <fullName evidence="1">Esterase</fullName>
    </submittedName>
</protein>
<name>A0A0C1FTT6_9SPHI</name>
<evidence type="ECO:0000313" key="1">
    <source>
        <dbReference type="EMBL" id="KIA96352.1"/>
    </source>
</evidence>
<gene>
    <name evidence="1" type="ORF">OC25_00895</name>
</gene>
<keyword evidence="2" id="KW-1185">Reference proteome</keyword>
<dbReference type="AlphaFoldDB" id="A0A0C1FTT6"/>
<dbReference type="Proteomes" id="UP000031246">
    <property type="component" value="Unassembled WGS sequence"/>
</dbReference>
<dbReference type="SUPFAM" id="SSF53474">
    <property type="entry name" value="alpha/beta-Hydrolases"/>
    <property type="match status" value="1"/>
</dbReference>
<organism evidence="1 2">
    <name type="scientific">Pedobacter kyungheensis</name>
    <dbReference type="NCBI Taxonomy" id="1069985"/>
    <lineage>
        <taxon>Bacteria</taxon>
        <taxon>Pseudomonadati</taxon>
        <taxon>Bacteroidota</taxon>
        <taxon>Sphingobacteriia</taxon>
        <taxon>Sphingobacteriales</taxon>
        <taxon>Sphingobacteriaceae</taxon>
        <taxon>Pedobacter</taxon>
    </lineage>
</organism>
<dbReference type="InterPro" id="IPR000801">
    <property type="entry name" value="Esterase-like"/>
</dbReference>
<proteinExistence type="predicted"/>
<reference evidence="1 2" key="1">
    <citation type="submission" date="2014-10" db="EMBL/GenBank/DDBJ databases">
        <title>Pedobacter Kyungheensis.</title>
        <authorList>
            <person name="Anderson B.M."/>
            <person name="Newman J.D."/>
        </authorList>
    </citation>
    <scope>NUCLEOTIDE SEQUENCE [LARGE SCALE GENOMIC DNA]</scope>
    <source>
        <strain evidence="1 2">KACC 16221</strain>
    </source>
</reference>
<dbReference type="EMBL" id="JSYN01000002">
    <property type="protein sequence ID" value="KIA96352.1"/>
    <property type="molecule type" value="Genomic_DNA"/>
</dbReference>
<dbReference type="Gene3D" id="3.40.50.1820">
    <property type="entry name" value="alpha/beta hydrolase"/>
    <property type="match status" value="1"/>
</dbReference>
<comment type="caution">
    <text evidence="1">The sequence shown here is derived from an EMBL/GenBank/DDBJ whole genome shotgun (WGS) entry which is preliminary data.</text>
</comment>
<dbReference type="PANTHER" id="PTHR48098:SF3">
    <property type="entry name" value="IRON(III) ENTEROBACTIN ESTERASE"/>
    <property type="match status" value="1"/>
</dbReference>
<evidence type="ECO:0000313" key="2">
    <source>
        <dbReference type="Proteomes" id="UP000031246"/>
    </source>
</evidence>
<dbReference type="PANTHER" id="PTHR48098">
    <property type="entry name" value="ENTEROCHELIN ESTERASE-RELATED"/>
    <property type="match status" value="1"/>
</dbReference>
<dbReference type="RefSeq" id="WP_039470801.1">
    <property type="nucleotide sequence ID" value="NZ_JSYN01000002.1"/>
</dbReference>
<dbReference type="Pfam" id="PF00756">
    <property type="entry name" value="Esterase"/>
    <property type="match status" value="1"/>
</dbReference>
<dbReference type="InterPro" id="IPR050583">
    <property type="entry name" value="Mycobacterial_A85_antigen"/>
</dbReference>
<sequence>MKREYHKWFSHSLQRDMELLFFGHSGRAVIFFPTRMARFYDYENWGIIGSLSQQIENGEIQVFCLDSIDGESFYNDGVFPSVRIDRHLQYEKYILDEVMPFIGQQNNSGYVETAGCSMGAYHAINLAMKYPWLFKKAVGISGRYDLTDNIGDFKDLLSGFHNDEVYFNMPAQYIANLNDDRLLTAVRNMEIILAVGETDPFLSGNQHLSTLLWEKGIPNQFHTWESNAHRPHYWRKMAPMYI</sequence>